<reference evidence="1 2" key="1">
    <citation type="submission" date="2020-01" db="EMBL/GenBank/DDBJ databases">
        <title>Paenibacillus soybeanensis sp. nov. isolated from the nodules of soybean (Glycine max(L.) Merr).</title>
        <authorList>
            <person name="Wang H."/>
        </authorList>
    </citation>
    <scope>NUCLEOTIDE SEQUENCE [LARGE SCALE GENOMIC DNA]</scope>
    <source>
        <strain evidence="1 2">T1</strain>
    </source>
</reference>
<dbReference type="RefSeq" id="WP_161742088.1">
    <property type="nucleotide sequence ID" value="NZ_JAAAMV010000002.1"/>
</dbReference>
<sequence>MGSDIKIFLPADASAKDLQLLIEKVKDTRSLLKHNEVLASPVYELLKNVAENFNVPVTITFVFDQKSIGDNRKAVVFYYDEAKKMWVEIGGKVTGNQYRSMSITSPSLRCLQ</sequence>
<proteinExistence type="predicted"/>
<protein>
    <submittedName>
        <fullName evidence="1">Uncharacterized protein</fullName>
    </submittedName>
</protein>
<comment type="caution">
    <text evidence="1">The sequence shown here is derived from an EMBL/GenBank/DDBJ whole genome shotgun (WGS) entry which is preliminary data.</text>
</comment>
<dbReference type="Gene3D" id="2.60.220.30">
    <property type="match status" value="1"/>
</dbReference>
<keyword evidence="2" id="KW-1185">Reference proteome</keyword>
<name>A0ABW9XLR2_9BACL</name>
<evidence type="ECO:0000313" key="2">
    <source>
        <dbReference type="Proteomes" id="UP000665561"/>
    </source>
</evidence>
<evidence type="ECO:0000313" key="1">
    <source>
        <dbReference type="EMBL" id="NBD23551.1"/>
    </source>
</evidence>
<accession>A0ABW9XLR2</accession>
<dbReference type="EMBL" id="JAAAMV010000002">
    <property type="protein sequence ID" value="NBD23551.1"/>
    <property type="molecule type" value="Genomic_DNA"/>
</dbReference>
<gene>
    <name evidence="1" type="ORF">GT019_06665</name>
</gene>
<organism evidence="1 2">
    <name type="scientific">Paenibacillus glycinis</name>
    <dbReference type="NCBI Taxonomy" id="2697035"/>
    <lineage>
        <taxon>Bacteria</taxon>
        <taxon>Bacillati</taxon>
        <taxon>Bacillota</taxon>
        <taxon>Bacilli</taxon>
        <taxon>Bacillales</taxon>
        <taxon>Paenibacillaceae</taxon>
        <taxon>Paenibacillus</taxon>
    </lineage>
</organism>
<dbReference type="Proteomes" id="UP000665561">
    <property type="component" value="Unassembled WGS sequence"/>
</dbReference>